<keyword evidence="10 16" id="KW-0520">NAD</keyword>
<evidence type="ECO:0000313" key="20">
    <source>
        <dbReference type="Proteomes" id="UP001224392"/>
    </source>
</evidence>
<evidence type="ECO:0000256" key="8">
    <source>
        <dbReference type="ARBA" id="ARBA00022967"/>
    </source>
</evidence>
<evidence type="ECO:0000256" key="6">
    <source>
        <dbReference type="ARBA" id="ARBA00022643"/>
    </source>
</evidence>
<keyword evidence="3" id="KW-0997">Cell inner membrane</keyword>
<dbReference type="NCBIfam" id="TIGR01938">
    <property type="entry name" value="nqrC"/>
    <property type="match status" value="1"/>
</dbReference>
<keyword evidence="7 16" id="KW-0812">Transmembrane</keyword>
<comment type="caution">
    <text evidence="19">The sequence shown here is derived from an EMBL/GenBank/DDBJ whole genome shotgun (WGS) entry which is preliminary data.</text>
</comment>
<dbReference type="InterPro" id="IPR007329">
    <property type="entry name" value="FMN-bd"/>
</dbReference>
<dbReference type="PANTHER" id="PTHR37838:SF1">
    <property type="entry name" value="NA(+)-TRANSLOCATING NADH-QUINONE REDUCTASE SUBUNIT C"/>
    <property type="match status" value="1"/>
</dbReference>
<dbReference type="NCBIfam" id="NF003749">
    <property type="entry name" value="PRK05346.1-5"/>
    <property type="match status" value="1"/>
</dbReference>
<comment type="catalytic activity">
    <reaction evidence="16 17">
        <text>a ubiquinone + n Na(+)(in) + NADH + H(+) = a ubiquinol + n Na(+)(out) + NAD(+)</text>
        <dbReference type="Rhea" id="RHEA:47748"/>
        <dbReference type="Rhea" id="RHEA-COMP:9565"/>
        <dbReference type="Rhea" id="RHEA-COMP:9566"/>
        <dbReference type="ChEBI" id="CHEBI:15378"/>
        <dbReference type="ChEBI" id="CHEBI:16389"/>
        <dbReference type="ChEBI" id="CHEBI:17976"/>
        <dbReference type="ChEBI" id="CHEBI:29101"/>
        <dbReference type="ChEBI" id="CHEBI:57540"/>
        <dbReference type="ChEBI" id="CHEBI:57945"/>
        <dbReference type="EC" id="7.2.1.1"/>
    </reaction>
</comment>
<evidence type="ECO:0000313" key="19">
    <source>
        <dbReference type="EMBL" id="GMG88175.1"/>
    </source>
</evidence>
<keyword evidence="9 16" id="KW-1133">Transmembrane helix</keyword>
<reference evidence="19 20" key="1">
    <citation type="submission" date="2023-04" db="EMBL/GenBank/DDBJ databases">
        <title>Marinobulbifer ophiurae gen. nov., sp. Nov., isolate from tissue of brittle star Ophioplocus japonicus.</title>
        <authorList>
            <person name="Kawano K."/>
            <person name="Sawayama S."/>
            <person name="Nakagawa S."/>
        </authorList>
    </citation>
    <scope>NUCLEOTIDE SEQUENCE [LARGE SCALE GENOMIC DNA]</scope>
    <source>
        <strain evidence="19 20">NKW57</strain>
    </source>
</reference>
<dbReference type="Proteomes" id="UP001224392">
    <property type="component" value="Unassembled WGS sequence"/>
</dbReference>
<proteinExistence type="inferred from homology"/>
<comment type="subunit">
    <text evidence="16 17">Composed of six subunits; NqrA, NqrB, NqrC, NqrD, NqrE and NqrF.</text>
</comment>
<evidence type="ECO:0000256" key="9">
    <source>
        <dbReference type="ARBA" id="ARBA00022989"/>
    </source>
</evidence>
<evidence type="ECO:0000256" key="5">
    <source>
        <dbReference type="ARBA" id="ARBA00022630"/>
    </source>
</evidence>
<evidence type="ECO:0000256" key="1">
    <source>
        <dbReference type="ARBA" id="ARBA00022448"/>
    </source>
</evidence>
<organism evidence="19 20">
    <name type="scientific">Biformimicrobium ophioploci</name>
    <dbReference type="NCBI Taxonomy" id="3036711"/>
    <lineage>
        <taxon>Bacteria</taxon>
        <taxon>Pseudomonadati</taxon>
        <taxon>Pseudomonadota</taxon>
        <taxon>Gammaproteobacteria</taxon>
        <taxon>Cellvibrionales</taxon>
        <taxon>Microbulbiferaceae</taxon>
        <taxon>Biformimicrobium</taxon>
    </lineage>
</organism>
<evidence type="ECO:0000256" key="13">
    <source>
        <dbReference type="ARBA" id="ARBA00023075"/>
    </source>
</evidence>
<dbReference type="EMBL" id="BSYJ01000005">
    <property type="protein sequence ID" value="GMG88175.1"/>
    <property type="molecule type" value="Genomic_DNA"/>
</dbReference>
<evidence type="ECO:0000256" key="11">
    <source>
        <dbReference type="ARBA" id="ARBA00023053"/>
    </source>
</evidence>
<keyword evidence="8 16" id="KW-1278">Translocase</keyword>
<protein>
    <recommendedName>
        <fullName evidence="16 17">Na(+)-translocating NADH-quinone reductase subunit C</fullName>
        <shortName evidence="16 17">Na(+)-NQR subunit C</shortName>
        <shortName evidence="16 17">Na(+)-translocating NQR subunit C</shortName>
        <ecNumber evidence="16 17">7.2.1.1</ecNumber>
    </recommendedName>
    <alternativeName>
        <fullName evidence="16 17">NQR complex subunit C</fullName>
    </alternativeName>
    <alternativeName>
        <fullName evidence="16 17">NQR-1 subunit C</fullName>
    </alternativeName>
</protein>
<keyword evidence="11 16" id="KW-0915">Sodium</keyword>
<evidence type="ECO:0000256" key="4">
    <source>
        <dbReference type="ARBA" id="ARBA00022553"/>
    </source>
</evidence>
<evidence type="ECO:0000256" key="12">
    <source>
        <dbReference type="ARBA" id="ARBA00023065"/>
    </source>
</evidence>
<dbReference type="SMART" id="SM00900">
    <property type="entry name" value="FMN_bind"/>
    <property type="match status" value="1"/>
</dbReference>
<dbReference type="EC" id="7.2.1.1" evidence="16 17"/>
<comment type="function">
    <text evidence="16">NQR complex catalyzes the reduction of ubiquinone-1 to ubiquinol by two successive reactions, coupled with the transport of Na(+) ions from the cytoplasm to the periplasm. NqrA to NqrE are probably involved in the second step, the conversion of ubisemiquinone to ubiquinol.</text>
</comment>
<evidence type="ECO:0000256" key="16">
    <source>
        <dbReference type="HAMAP-Rule" id="MF_00427"/>
    </source>
</evidence>
<evidence type="ECO:0000256" key="17">
    <source>
        <dbReference type="PIRNR" id="PIRNR009437"/>
    </source>
</evidence>
<keyword evidence="6 16" id="KW-0288">FMN</keyword>
<comment type="cofactor">
    <cofactor evidence="16 17">
        <name>FMN</name>
        <dbReference type="ChEBI" id="CHEBI:58210"/>
    </cofactor>
</comment>
<evidence type="ECO:0000259" key="18">
    <source>
        <dbReference type="SMART" id="SM00900"/>
    </source>
</evidence>
<feature type="modified residue" description="FMN phosphoryl threonine" evidence="16">
    <location>
        <position position="230"/>
    </location>
</feature>
<keyword evidence="1 16" id="KW-0813">Transport</keyword>
<comment type="similarity">
    <text evidence="16 17">Belongs to the NqrC family.</text>
</comment>
<keyword evidence="12 16" id="KW-0406">Ion transport</keyword>
<keyword evidence="15 16" id="KW-0739">Sodium transport</keyword>
<keyword evidence="20" id="KW-1185">Reference proteome</keyword>
<evidence type="ECO:0000256" key="2">
    <source>
        <dbReference type="ARBA" id="ARBA00022475"/>
    </source>
</evidence>
<evidence type="ECO:0000256" key="3">
    <source>
        <dbReference type="ARBA" id="ARBA00022519"/>
    </source>
</evidence>
<dbReference type="PIRSF" id="PIRSF009437">
    <property type="entry name" value="NQR-1_subunit_C"/>
    <property type="match status" value="1"/>
</dbReference>
<accession>A0ABQ6M1M8</accession>
<name>A0ABQ6M1M8_9GAMM</name>
<evidence type="ECO:0000256" key="14">
    <source>
        <dbReference type="ARBA" id="ARBA00023136"/>
    </source>
</evidence>
<dbReference type="PANTHER" id="PTHR37838">
    <property type="entry name" value="NA(+)-TRANSLOCATING NADH-QUINONE REDUCTASE SUBUNIT C"/>
    <property type="match status" value="1"/>
</dbReference>
<sequence length="261" mass="28043">MFNKDSVKGTLLVALVVCLVCAVLVSGAAVGLKKRQVENVELDIKRNVLLAGGLIDAEEKNRKVIEEKFSSVETRVVDLKTGEFTDAVDAATFNGRAAAKDPALSEKLSSDADLAKIIRQEKYSQVYLVKGESGLEKVILPVRGYGLWGTLFGFLAVESDGQTIAGLGFYEHKETPGLGGEVDNPNWKNLWVGKKVYDEDGEVGIDVVKGSADPKGSKFAYQVDGLSGATLTSVGVENLVRFWLGDNGFGPFLKKLQAGEV</sequence>
<keyword evidence="2 16" id="KW-1003">Cell membrane</keyword>
<feature type="domain" description="FMN-binding" evidence="18">
    <location>
        <begin position="146"/>
        <end position="247"/>
    </location>
</feature>
<keyword evidence="14 16" id="KW-0472">Membrane</keyword>
<comment type="subcellular location">
    <subcellularLocation>
        <location evidence="16">Cell membrane</location>
        <topology evidence="16">Single-pass membrane protein</topology>
    </subcellularLocation>
</comment>
<dbReference type="Pfam" id="PF04205">
    <property type="entry name" value="FMN_bind"/>
    <property type="match status" value="1"/>
</dbReference>
<comment type="caution">
    <text evidence="16">Lacks conserved residue(s) required for the propagation of feature annotation.</text>
</comment>
<evidence type="ECO:0000256" key="7">
    <source>
        <dbReference type="ARBA" id="ARBA00022692"/>
    </source>
</evidence>
<keyword evidence="5 16" id="KW-0285">Flavoprotein</keyword>
<evidence type="ECO:0000256" key="10">
    <source>
        <dbReference type="ARBA" id="ARBA00023027"/>
    </source>
</evidence>
<dbReference type="RefSeq" id="WP_285764787.1">
    <property type="nucleotide sequence ID" value="NZ_BSYJ01000005.1"/>
</dbReference>
<dbReference type="InterPro" id="IPR010204">
    <property type="entry name" value="NqrC"/>
</dbReference>
<keyword evidence="13 16" id="KW-0830">Ubiquinone</keyword>
<gene>
    <name evidence="16" type="primary">nqrC</name>
    <name evidence="19" type="ORF">MNKW57_24960</name>
</gene>
<keyword evidence="4 16" id="KW-0597">Phosphoprotein</keyword>
<dbReference type="HAMAP" id="MF_00427">
    <property type="entry name" value="NqrC"/>
    <property type="match status" value="1"/>
</dbReference>
<evidence type="ECO:0000256" key="15">
    <source>
        <dbReference type="ARBA" id="ARBA00023201"/>
    </source>
</evidence>